<reference evidence="2" key="1">
    <citation type="journal article" date="2019" name="Int. J. Syst. Evol. Microbiol.">
        <title>The Global Catalogue of Microorganisms (GCM) 10K type strain sequencing project: providing services to taxonomists for standard genome sequencing and annotation.</title>
        <authorList>
            <consortium name="The Broad Institute Genomics Platform"/>
            <consortium name="The Broad Institute Genome Sequencing Center for Infectious Disease"/>
            <person name="Wu L."/>
            <person name="Ma J."/>
        </authorList>
    </citation>
    <scope>NUCLEOTIDE SEQUENCE [LARGE SCALE GENOMIC DNA]</scope>
    <source>
        <strain evidence="2">CGMCC 1.15399</strain>
    </source>
</reference>
<keyword evidence="2" id="KW-1185">Reference proteome</keyword>
<proteinExistence type="predicted"/>
<evidence type="ECO:0000313" key="1">
    <source>
        <dbReference type="EMBL" id="MFD1547324.1"/>
    </source>
</evidence>
<dbReference type="RefSeq" id="WP_219528087.1">
    <property type="nucleotide sequence ID" value="NZ_JAHKRM010000003.1"/>
</dbReference>
<gene>
    <name evidence="1" type="ORF">ACFSJ0_60570</name>
</gene>
<protein>
    <submittedName>
        <fullName evidence="1">DUF6461 domain-containing protein</fullName>
    </submittedName>
</protein>
<dbReference type="Pfam" id="PF20062">
    <property type="entry name" value="DUF6461"/>
    <property type="match status" value="1"/>
</dbReference>
<dbReference type="Proteomes" id="UP001597097">
    <property type="component" value="Unassembled WGS sequence"/>
</dbReference>
<dbReference type="EMBL" id="JBHUCM010000075">
    <property type="protein sequence ID" value="MFD1547324.1"/>
    <property type="molecule type" value="Genomic_DNA"/>
</dbReference>
<evidence type="ECO:0000313" key="2">
    <source>
        <dbReference type="Proteomes" id="UP001597097"/>
    </source>
</evidence>
<name>A0ABW4GYC2_9ACTN</name>
<organism evidence="1 2">
    <name type="scientific">Nonomuraea guangzhouensis</name>
    <dbReference type="NCBI Taxonomy" id="1291555"/>
    <lineage>
        <taxon>Bacteria</taxon>
        <taxon>Bacillati</taxon>
        <taxon>Actinomycetota</taxon>
        <taxon>Actinomycetes</taxon>
        <taxon>Streptosporangiales</taxon>
        <taxon>Streptosporangiaceae</taxon>
        <taxon>Nonomuraea</taxon>
    </lineage>
</organism>
<sequence length="343" mass="37270">MREDDFDHYRALVSVWFSDPTCLTWSELAGLDEVARVFGADLAAAEHMSVEDAQVEQYNADIPGVLPILVAGTIGSWTLVVEPNGCEGARPEVLRALSARGRAVSVVLDSEQGDRLGYAAAGELNAVRPTGSPSARSGRLPGDADAIIDSADAEDLFARQAAALLAAEHITGERLTEQWLLSDGLTRLLVEDPLPDDIVPERYRDHHVLDDPEIRAIVDEPSPGNVARIRYLMVMAVVKGSHLLHPTVDEALEALNGDDDATRRKELRRQVASLRDYLVQDTGPEQALRLRAVNVLLDALGGDLIGSARAVADHAYMGHLTDDQKAVIVLMDRCLRRIARSSP</sequence>
<accession>A0ABW4GYC2</accession>
<comment type="caution">
    <text evidence="1">The sequence shown here is derived from an EMBL/GenBank/DDBJ whole genome shotgun (WGS) entry which is preliminary data.</text>
</comment>
<dbReference type="InterPro" id="IPR045592">
    <property type="entry name" value="DUF6461"/>
</dbReference>